<protein>
    <recommendedName>
        <fullName evidence="3">Peptidase C1A papain C-terminal domain-containing protein</fullName>
    </recommendedName>
</protein>
<dbReference type="InterPro" id="IPR000169">
    <property type="entry name" value="Pept_cys_AS"/>
</dbReference>
<dbReference type="Proteomes" id="UP001190700">
    <property type="component" value="Unassembled WGS sequence"/>
</dbReference>
<gene>
    <name evidence="4" type="ORF">CYMTET_13672</name>
</gene>
<feature type="chain" id="PRO_5042181972" description="Peptidase C1A papain C-terminal domain-containing protein" evidence="2">
    <location>
        <begin position="30"/>
        <end position="984"/>
    </location>
</feature>
<feature type="compositionally biased region" description="Low complexity" evidence="1">
    <location>
        <begin position="943"/>
        <end position="955"/>
    </location>
</feature>
<dbReference type="PROSITE" id="PS51257">
    <property type="entry name" value="PROKAR_LIPOPROTEIN"/>
    <property type="match status" value="1"/>
</dbReference>
<feature type="region of interest" description="Disordered" evidence="1">
    <location>
        <begin position="926"/>
        <end position="960"/>
    </location>
</feature>
<dbReference type="Pfam" id="PF00112">
    <property type="entry name" value="Peptidase_C1"/>
    <property type="match status" value="1"/>
</dbReference>
<evidence type="ECO:0000256" key="1">
    <source>
        <dbReference type="SAM" id="MobiDB-lite"/>
    </source>
</evidence>
<sequence length="984" mass="106598">MGRGNALCTFTAFACVFMTTCMHAAAAQALTELTITVVTGSWGYEQAYELVDASGSTVARGGKYGSVGDYYEDDQTYISKVSVPDDGTYTLSCYDSYGDGWGTRSSITIQSESLTTLMTGPSTSYFSEEVVGTFSAVAGQDVPCGAAETKITIDYTTSSYSEETSWELKTHPAGDPLLVGSGYTTETNYKRFQYKLCVSSTAGSKFVLDLHDSYGDGWHGAYIQAFNAADQSLVFGPVSDSFSSQVLGPFLLTPEASTGACTLVATGSGDGYSGTPSSSAGFFDGEYVPYSTSASRTAYMRIALDSSFEDVYLYQSELYTGYWVISTDLYSGVLYGYVYTSEDPEDISYQWMGESVAGIVFTCADEPVMQTETHPFGTKNCEVFGCTASMLGNGVCNPECNYPDCRKDNSDSNDMGFDGGDCCADTNSAPTSLDTNPLICFDPRFSEKYNTWRFDYNVPECRKGVRAQGDCGSCYAFGASTMLDNVRCKKDPTASDAYAHTSAQWVDSCLVSEFNHGMCNGGVEASVIEGASRYGLPMEECFPYAYGGDSENHFSAQTTAFTCAQVKEVYANKKTDGTCPAAMDKAKKKTPDPVSPSVTMDGYPWYYGYRLTEYTPGPSVAAEIRAKLRDQGSGTMGSTWCDPMSDGAQAKDPRNPFALNTKAKNDWGDRGHFYWDADLDWSDTGTDMHFFKTEDKTFTDVEVPTTSASKRHLLSQEAEGSEQKGPKQPEGPKQPYWMLRHKVADKTRRKLINVPAFQAPSSGIRPFLDTAIAEGQVNEEGIAMGISSFYGKLGAGDCKLAETQAVLNTYITELTTFLNDNPAYVKDTFGIEVQIKSLEVKLPYTCLSQVQDGQTTGQEFNVSVDIVYQLSFGADQRYQQTFMLKGNSFSSFRSAVQDAEWVGSIESLAPIAAGSFSFAEISDPNNGDAAYHDPGSPPEDDSTSPSTPTPTSTVTETEDSSAVGKAAGMFMGIWACYIGNFVLP</sequence>
<evidence type="ECO:0000313" key="4">
    <source>
        <dbReference type="EMBL" id="KAK3278385.1"/>
    </source>
</evidence>
<dbReference type="Gene3D" id="3.90.70.10">
    <property type="entry name" value="Cysteine proteinases"/>
    <property type="match status" value="1"/>
</dbReference>
<dbReference type="AlphaFoldDB" id="A0AAE0GI08"/>
<organism evidence="4 5">
    <name type="scientific">Cymbomonas tetramitiformis</name>
    <dbReference type="NCBI Taxonomy" id="36881"/>
    <lineage>
        <taxon>Eukaryota</taxon>
        <taxon>Viridiplantae</taxon>
        <taxon>Chlorophyta</taxon>
        <taxon>Pyramimonadophyceae</taxon>
        <taxon>Pyramimonadales</taxon>
        <taxon>Pyramimonadaceae</taxon>
        <taxon>Cymbomonas</taxon>
    </lineage>
</organism>
<dbReference type="InterPro" id="IPR038765">
    <property type="entry name" value="Papain-like_cys_pep_sf"/>
</dbReference>
<reference evidence="4 5" key="1">
    <citation type="journal article" date="2015" name="Genome Biol. Evol.">
        <title>Comparative Genomics of a Bacterivorous Green Alga Reveals Evolutionary Causalities and Consequences of Phago-Mixotrophic Mode of Nutrition.</title>
        <authorList>
            <person name="Burns J.A."/>
            <person name="Paasch A."/>
            <person name="Narechania A."/>
            <person name="Kim E."/>
        </authorList>
    </citation>
    <scope>NUCLEOTIDE SEQUENCE [LARGE SCALE GENOMIC DNA]</scope>
    <source>
        <strain evidence="4 5">PLY_AMNH</strain>
    </source>
</reference>
<dbReference type="InterPro" id="IPR000668">
    <property type="entry name" value="Peptidase_C1A_C"/>
</dbReference>
<dbReference type="SUPFAM" id="SSF54001">
    <property type="entry name" value="Cysteine proteinases"/>
    <property type="match status" value="1"/>
</dbReference>
<evidence type="ECO:0000313" key="5">
    <source>
        <dbReference type="Proteomes" id="UP001190700"/>
    </source>
</evidence>
<keyword evidence="5" id="KW-1185">Reference proteome</keyword>
<dbReference type="EMBL" id="LGRX02005483">
    <property type="protein sequence ID" value="KAK3278385.1"/>
    <property type="molecule type" value="Genomic_DNA"/>
</dbReference>
<dbReference type="GO" id="GO:0006508">
    <property type="term" value="P:proteolysis"/>
    <property type="evidence" value="ECO:0007669"/>
    <property type="project" value="InterPro"/>
</dbReference>
<evidence type="ECO:0000259" key="3">
    <source>
        <dbReference type="Pfam" id="PF00112"/>
    </source>
</evidence>
<accession>A0AAE0GI08</accession>
<name>A0AAE0GI08_9CHLO</name>
<proteinExistence type="predicted"/>
<feature type="domain" description="Peptidase C1A papain C-terminal" evidence="3">
    <location>
        <begin position="463"/>
        <end position="575"/>
    </location>
</feature>
<evidence type="ECO:0000256" key="2">
    <source>
        <dbReference type="SAM" id="SignalP"/>
    </source>
</evidence>
<dbReference type="PROSITE" id="PS00139">
    <property type="entry name" value="THIOL_PROTEASE_CYS"/>
    <property type="match status" value="1"/>
</dbReference>
<feature type="region of interest" description="Disordered" evidence="1">
    <location>
        <begin position="702"/>
        <end position="735"/>
    </location>
</feature>
<comment type="caution">
    <text evidence="4">The sequence shown here is derived from an EMBL/GenBank/DDBJ whole genome shotgun (WGS) entry which is preliminary data.</text>
</comment>
<dbReference type="GO" id="GO:0008234">
    <property type="term" value="F:cysteine-type peptidase activity"/>
    <property type="evidence" value="ECO:0007669"/>
    <property type="project" value="InterPro"/>
</dbReference>
<keyword evidence="2" id="KW-0732">Signal</keyword>
<feature type="signal peptide" evidence="2">
    <location>
        <begin position="1"/>
        <end position="29"/>
    </location>
</feature>